<dbReference type="AlphaFoldDB" id="A0A160U3F6"/>
<dbReference type="EMBL" id="CZQD01000042">
    <property type="protein sequence ID" value="CUS57434.1"/>
    <property type="molecule type" value="Genomic_DNA"/>
</dbReference>
<protein>
    <submittedName>
        <fullName evidence="2">Endoribonuclease L-PSP</fullName>
    </submittedName>
</protein>
<reference evidence="2" key="1">
    <citation type="submission" date="2015-10" db="EMBL/GenBank/DDBJ databases">
        <authorList>
            <person name="Gilbert D.G."/>
        </authorList>
    </citation>
    <scope>NUCLEOTIDE SEQUENCE</scope>
</reference>
<dbReference type="Pfam" id="PF01042">
    <property type="entry name" value="Ribonuc_L-PSP"/>
    <property type="match status" value="1"/>
</dbReference>
<evidence type="ECO:0000313" key="2">
    <source>
        <dbReference type="EMBL" id="CUS57434.1"/>
    </source>
</evidence>
<evidence type="ECO:0000256" key="1">
    <source>
        <dbReference type="ARBA" id="ARBA00010552"/>
    </source>
</evidence>
<dbReference type="PROSITE" id="PS51257">
    <property type="entry name" value="PROKAR_LIPOPROTEIN"/>
    <property type="match status" value="1"/>
</dbReference>
<proteinExistence type="inferred from homology"/>
<comment type="similarity">
    <text evidence="1">Belongs to the RutC family.</text>
</comment>
<accession>A0A160U3F6</accession>
<dbReference type="CDD" id="cd00448">
    <property type="entry name" value="YjgF_YER057c_UK114_family"/>
    <property type="match status" value="1"/>
</dbReference>
<dbReference type="GO" id="GO:0005829">
    <property type="term" value="C:cytosol"/>
    <property type="evidence" value="ECO:0007669"/>
    <property type="project" value="TreeGrafter"/>
</dbReference>
<gene>
    <name evidence="2" type="ORF">MGWOODY_Hyp543</name>
</gene>
<dbReference type="Gene3D" id="3.30.1330.40">
    <property type="entry name" value="RutC-like"/>
    <property type="match status" value="1"/>
</dbReference>
<dbReference type="PANTHER" id="PTHR11803:SF39">
    <property type="entry name" value="2-IMINOBUTANOATE_2-IMINOPROPANOATE DEAMINASE"/>
    <property type="match status" value="1"/>
</dbReference>
<dbReference type="PANTHER" id="PTHR11803">
    <property type="entry name" value="2-IMINOBUTANOATE/2-IMINOPROPANOATE DEAMINASE RIDA"/>
    <property type="match status" value="1"/>
</dbReference>
<dbReference type="InterPro" id="IPR035959">
    <property type="entry name" value="RutC-like_sf"/>
</dbReference>
<name>A0A160U3F6_9ZZZZ</name>
<dbReference type="InterPro" id="IPR006175">
    <property type="entry name" value="YjgF/YER057c/UK114"/>
</dbReference>
<dbReference type="GO" id="GO:0019239">
    <property type="term" value="F:deaminase activity"/>
    <property type="evidence" value="ECO:0007669"/>
    <property type="project" value="TreeGrafter"/>
</dbReference>
<dbReference type="SUPFAM" id="SSF55298">
    <property type="entry name" value="YjgF-like"/>
    <property type="match status" value="1"/>
</dbReference>
<dbReference type="FunFam" id="3.30.1330.40:FF:000001">
    <property type="entry name" value="L-PSP family endoribonuclease"/>
    <property type="match status" value="1"/>
</dbReference>
<organism evidence="2">
    <name type="scientific">hydrothermal vent metagenome</name>
    <dbReference type="NCBI Taxonomy" id="652676"/>
    <lineage>
        <taxon>unclassified sequences</taxon>
        <taxon>metagenomes</taxon>
        <taxon>ecological metagenomes</taxon>
    </lineage>
</organism>
<sequence>MMRILGVSAAAMLLSGCVAMDVQDIQVNTSPEVSHFPGVTKAGTDLPFSKAVRVGDVIYLSGELGIDPATNELASGGVGPETSMIFANIERTLAEFDADLSDVVKCSVFLGDMAAYGAMNAAYDAALPDPKPARSTFGVNGLALGAEVEIECLAVTP</sequence>